<dbReference type="EMBL" id="CP119311">
    <property type="protein sequence ID" value="WEK37817.1"/>
    <property type="molecule type" value="Genomic_DNA"/>
</dbReference>
<organism evidence="3 4">
    <name type="scientific">Candidatus Pseudobacter hemicellulosilyticus</name>
    <dbReference type="NCBI Taxonomy" id="3121375"/>
    <lineage>
        <taxon>Bacteria</taxon>
        <taxon>Pseudomonadati</taxon>
        <taxon>Bacteroidota</taxon>
        <taxon>Chitinophagia</taxon>
        <taxon>Chitinophagales</taxon>
        <taxon>Chitinophagaceae</taxon>
        <taxon>Pseudobacter</taxon>
    </lineage>
</organism>
<evidence type="ECO:0000256" key="2">
    <source>
        <dbReference type="SAM" id="SignalP"/>
    </source>
</evidence>
<gene>
    <name evidence="3" type="ORF">P0Y53_09915</name>
</gene>
<evidence type="ECO:0000313" key="4">
    <source>
        <dbReference type="Proteomes" id="UP001220610"/>
    </source>
</evidence>
<keyword evidence="1" id="KW-0472">Membrane</keyword>
<feature type="chain" id="PRO_5042476208" evidence="2">
    <location>
        <begin position="21"/>
        <end position="95"/>
    </location>
</feature>
<evidence type="ECO:0000313" key="3">
    <source>
        <dbReference type="EMBL" id="WEK37817.1"/>
    </source>
</evidence>
<keyword evidence="2" id="KW-0732">Signal</keyword>
<keyword evidence="1" id="KW-0812">Transmembrane</keyword>
<dbReference type="AlphaFoldDB" id="A0AAJ5WY99"/>
<reference evidence="3" key="1">
    <citation type="submission" date="2023-03" db="EMBL/GenBank/DDBJ databases">
        <title>Andean soil-derived lignocellulolytic bacterial consortium as a source of novel taxa and putative plastic-active enzymes.</title>
        <authorList>
            <person name="Diaz-Garcia L."/>
            <person name="Chuvochina M."/>
            <person name="Feuerriegel G."/>
            <person name="Bunk B."/>
            <person name="Sproer C."/>
            <person name="Streit W.R."/>
            <person name="Rodriguez L.M."/>
            <person name="Overmann J."/>
            <person name="Jimenez D.J."/>
        </authorList>
    </citation>
    <scope>NUCLEOTIDE SEQUENCE</scope>
    <source>
        <strain evidence="3">MAG 7</strain>
    </source>
</reference>
<protein>
    <submittedName>
        <fullName evidence="3">Uncharacterized protein</fullName>
    </submittedName>
</protein>
<feature type="signal peptide" evidence="2">
    <location>
        <begin position="1"/>
        <end position="20"/>
    </location>
</feature>
<dbReference type="Proteomes" id="UP001220610">
    <property type="component" value="Chromosome"/>
</dbReference>
<sequence>MSRLLLGITGAIATSFAANAVVPASVNEKRDRTTASALYARPSGGGICILIVNISCVITIWQVGVFGVQATVTSGSSTSYFIYENNSCTTPVVFN</sequence>
<name>A0AAJ5WY99_9BACT</name>
<feature type="transmembrane region" description="Helical" evidence="1">
    <location>
        <begin position="44"/>
        <end position="68"/>
    </location>
</feature>
<keyword evidence="1" id="KW-1133">Transmembrane helix</keyword>
<evidence type="ECO:0000256" key="1">
    <source>
        <dbReference type="SAM" id="Phobius"/>
    </source>
</evidence>
<proteinExistence type="predicted"/>
<accession>A0AAJ5WY99</accession>